<keyword evidence="4" id="KW-1185">Reference proteome</keyword>
<evidence type="ECO:0000256" key="2">
    <source>
        <dbReference type="SAM" id="SignalP"/>
    </source>
</evidence>
<feature type="signal peptide" evidence="2">
    <location>
        <begin position="1"/>
        <end position="49"/>
    </location>
</feature>
<dbReference type="AlphaFoldDB" id="A0A5C3NZ45"/>
<feature type="compositionally biased region" description="Basic residues" evidence="1">
    <location>
        <begin position="58"/>
        <end position="68"/>
    </location>
</feature>
<evidence type="ECO:0000313" key="3">
    <source>
        <dbReference type="EMBL" id="TFK81310.1"/>
    </source>
</evidence>
<protein>
    <submittedName>
        <fullName evidence="3">Uncharacterized protein</fullName>
    </submittedName>
</protein>
<sequence length="165" mass="17549">MSPSIQPAFKYSQLVAHLSNSRAGSSGTCPPSLSLLLLLLLVCQGPCMTAQSPASSRRGSRTQRRTNASRRLPELQPSPCLTPSLRLARWSCGGVSPSQPTCRTPSTFSTSAGRLGFTLLSSALTLYLSRLLTGQEGSYAKFSRRGACICPSQRGVLGLRRTGCS</sequence>
<accession>A0A5C3NZ45</accession>
<feature type="chain" id="PRO_5023091585" evidence="2">
    <location>
        <begin position="50"/>
        <end position="165"/>
    </location>
</feature>
<dbReference type="EMBL" id="ML211622">
    <property type="protein sequence ID" value="TFK81310.1"/>
    <property type="molecule type" value="Genomic_DNA"/>
</dbReference>
<dbReference type="Proteomes" id="UP000308197">
    <property type="component" value="Unassembled WGS sequence"/>
</dbReference>
<evidence type="ECO:0000256" key="1">
    <source>
        <dbReference type="SAM" id="MobiDB-lite"/>
    </source>
</evidence>
<dbReference type="InParanoid" id="A0A5C3NZ45"/>
<keyword evidence="2" id="KW-0732">Signal</keyword>
<proteinExistence type="predicted"/>
<feature type="region of interest" description="Disordered" evidence="1">
    <location>
        <begin position="49"/>
        <end position="75"/>
    </location>
</feature>
<evidence type="ECO:0000313" key="4">
    <source>
        <dbReference type="Proteomes" id="UP000308197"/>
    </source>
</evidence>
<organism evidence="3 4">
    <name type="scientific">Polyporus arcularius HHB13444</name>
    <dbReference type="NCBI Taxonomy" id="1314778"/>
    <lineage>
        <taxon>Eukaryota</taxon>
        <taxon>Fungi</taxon>
        <taxon>Dikarya</taxon>
        <taxon>Basidiomycota</taxon>
        <taxon>Agaricomycotina</taxon>
        <taxon>Agaricomycetes</taxon>
        <taxon>Polyporales</taxon>
        <taxon>Polyporaceae</taxon>
        <taxon>Polyporus</taxon>
    </lineage>
</organism>
<name>A0A5C3NZ45_9APHY</name>
<gene>
    <name evidence="3" type="ORF">K466DRAFT_343421</name>
</gene>
<reference evidence="3 4" key="1">
    <citation type="journal article" date="2019" name="Nat. Ecol. Evol.">
        <title>Megaphylogeny resolves global patterns of mushroom evolution.</title>
        <authorList>
            <person name="Varga T."/>
            <person name="Krizsan K."/>
            <person name="Foldi C."/>
            <person name="Dima B."/>
            <person name="Sanchez-Garcia M."/>
            <person name="Sanchez-Ramirez S."/>
            <person name="Szollosi G.J."/>
            <person name="Szarkandi J.G."/>
            <person name="Papp V."/>
            <person name="Albert L."/>
            <person name="Andreopoulos W."/>
            <person name="Angelini C."/>
            <person name="Antonin V."/>
            <person name="Barry K.W."/>
            <person name="Bougher N.L."/>
            <person name="Buchanan P."/>
            <person name="Buyck B."/>
            <person name="Bense V."/>
            <person name="Catcheside P."/>
            <person name="Chovatia M."/>
            <person name="Cooper J."/>
            <person name="Damon W."/>
            <person name="Desjardin D."/>
            <person name="Finy P."/>
            <person name="Geml J."/>
            <person name="Haridas S."/>
            <person name="Hughes K."/>
            <person name="Justo A."/>
            <person name="Karasinski D."/>
            <person name="Kautmanova I."/>
            <person name="Kiss B."/>
            <person name="Kocsube S."/>
            <person name="Kotiranta H."/>
            <person name="LaButti K.M."/>
            <person name="Lechner B.E."/>
            <person name="Liimatainen K."/>
            <person name="Lipzen A."/>
            <person name="Lukacs Z."/>
            <person name="Mihaltcheva S."/>
            <person name="Morgado L.N."/>
            <person name="Niskanen T."/>
            <person name="Noordeloos M.E."/>
            <person name="Ohm R.A."/>
            <person name="Ortiz-Santana B."/>
            <person name="Ovrebo C."/>
            <person name="Racz N."/>
            <person name="Riley R."/>
            <person name="Savchenko A."/>
            <person name="Shiryaev A."/>
            <person name="Soop K."/>
            <person name="Spirin V."/>
            <person name="Szebenyi C."/>
            <person name="Tomsovsky M."/>
            <person name="Tulloss R.E."/>
            <person name="Uehling J."/>
            <person name="Grigoriev I.V."/>
            <person name="Vagvolgyi C."/>
            <person name="Papp T."/>
            <person name="Martin F.M."/>
            <person name="Miettinen O."/>
            <person name="Hibbett D.S."/>
            <person name="Nagy L.G."/>
        </authorList>
    </citation>
    <scope>NUCLEOTIDE SEQUENCE [LARGE SCALE GENOMIC DNA]</scope>
    <source>
        <strain evidence="3 4">HHB13444</strain>
    </source>
</reference>